<gene>
    <name evidence="1" type="ORF">MA16_Dca018525</name>
</gene>
<dbReference type="EMBL" id="KZ503314">
    <property type="protein sequence ID" value="PKU65735.1"/>
    <property type="molecule type" value="Genomic_DNA"/>
</dbReference>
<keyword evidence="2" id="KW-1185">Reference proteome</keyword>
<dbReference type="AlphaFoldDB" id="A0A2I0VQP8"/>
<protein>
    <submittedName>
        <fullName evidence="1">Uncharacterized protein</fullName>
    </submittedName>
</protein>
<name>A0A2I0VQP8_9ASPA</name>
<reference evidence="1 2" key="2">
    <citation type="journal article" date="2017" name="Nature">
        <title>The Apostasia genome and the evolution of orchids.</title>
        <authorList>
            <person name="Zhang G.Q."/>
            <person name="Liu K.W."/>
            <person name="Li Z."/>
            <person name="Lohaus R."/>
            <person name="Hsiao Y.Y."/>
            <person name="Niu S.C."/>
            <person name="Wang J.Y."/>
            <person name="Lin Y.C."/>
            <person name="Xu Q."/>
            <person name="Chen L.J."/>
            <person name="Yoshida K."/>
            <person name="Fujiwara S."/>
            <person name="Wang Z.W."/>
            <person name="Zhang Y.Q."/>
            <person name="Mitsuda N."/>
            <person name="Wang M."/>
            <person name="Liu G.H."/>
            <person name="Pecoraro L."/>
            <person name="Huang H.X."/>
            <person name="Xiao X.J."/>
            <person name="Lin M."/>
            <person name="Wu X.Y."/>
            <person name="Wu W.L."/>
            <person name="Chen Y.Y."/>
            <person name="Chang S.B."/>
            <person name="Sakamoto S."/>
            <person name="Ohme-Takagi M."/>
            <person name="Yagi M."/>
            <person name="Zeng S.J."/>
            <person name="Shen C.Y."/>
            <person name="Yeh C.M."/>
            <person name="Luo Y.B."/>
            <person name="Tsai W.C."/>
            <person name="Van de Peer Y."/>
            <person name="Liu Z.J."/>
        </authorList>
    </citation>
    <scope>NUCLEOTIDE SEQUENCE [LARGE SCALE GENOMIC DNA]</scope>
    <source>
        <tissue evidence="1">The whole plant</tissue>
    </source>
</reference>
<organism evidence="1 2">
    <name type="scientific">Dendrobium catenatum</name>
    <dbReference type="NCBI Taxonomy" id="906689"/>
    <lineage>
        <taxon>Eukaryota</taxon>
        <taxon>Viridiplantae</taxon>
        <taxon>Streptophyta</taxon>
        <taxon>Embryophyta</taxon>
        <taxon>Tracheophyta</taxon>
        <taxon>Spermatophyta</taxon>
        <taxon>Magnoliopsida</taxon>
        <taxon>Liliopsida</taxon>
        <taxon>Asparagales</taxon>
        <taxon>Orchidaceae</taxon>
        <taxon>Epidendroideae</taxon>
        <taxon>Malaxideae</taxon>
        <taxon>Dendrobiinae</taxon>
        <taxon>Dendrobium</taxon>
    </lineage>
</organism>
<reference evidence="1 2" key="1">
    <citation type="journal article" date="2016" name="Sci. Rep.">
        <title>The Dendrobium catenatum Lindl. genome sequence provides insights into polysaccharide synthase, floral development and adaptive evolution.</title>
        <authorList>
            <person name="Zhang G.Q."/>
            <person name="Xu Q."/>
            <person name="Bian C."/>
            <person name="Tsai W.C."/>
            <person name="Yeh C.M."/>
            <person name="Liu K.W."/>
            <person name="Yoshida K."/>
            <person name="Zhang L.S."/>
            <person name="Chang S.B."/>
            <person name="Chen F."/>
            <person name="Shi Y."/>
            <person name="Su Y.Y."/>
            <person name="Zhang Y.Q."/>
            <person name="Chen L.J."/>
            <person name="Yin Y."/>
            <person name="Lin M."/>
            <person name="Huang H."/>
            <person name="Deng H."/>
            <person name="Wang Z.W."/>
            <person name="Zhu S.L."/>
            <person name="Zhao X."/>
            <person name="Deng C."/>
            <person name="Niu S.C."/>
            <person name="Huang J."/>
            <person name="Wang M."/>
            <person name="Liu G.H."/>
            <person name="Yang H.J."/>
            <person name="Xiao X.J."/>
            <person name="Hsiao Y.Y."/>
            <person name="Wu W.L."/>
            <person name="Chen Y.Y."/>
            <person name="Mitsuda N."/>
            <person name="Ohme-Takagi M."/>
            <person name="Luo Y.B."/>
            <person name="Van de Peer Y."/>
            <person name="Liu Z.J."/>
        </authorList>
    </citation>
    <scope>NUCLEOTIDE SEQUENCE [LARGE SCALE GENOMIC DNA]</scope>
    <source>
        <tissue evidence="1">The whole plant</tissue>
    </source>
</reference>
<dbReference type="Proteomes" id="UP000233837">
    <property type="component" value="Unassembled WGS sequence"/>
</dbReference>
<accession>A0A2I0VQP8</accession>
<proteinExistence type="predicted"/>
<evidence type="ECO:0000313" key="2">
    <source>
        <dbReference type="Proteomes" id="UP000233837"/>
    </source>
</evidence>
<sequence length="92" mass="9752">MPRVTIGFGPNGALTLPGAPFQRTWALSVTEDASPDYNSSCCTAARFQFWAYSLLHDNENPSDAGRLSPGHAGDETLGTLAAWARACSRPGP</sequence>
<evidence type="ECO:0000313" key="1">
    <source>
        <dbReference type="EMBL" id="PKU65735.1"/>
    </source>
</evidence>